<dbReference type="Proteomes" id="UP000499080">
    <property type="component" value="Unassembled WGS sequence"/>
</dbReference>
<protein>
    <recommendedName>
        <fullName evidence="3">Tc1-like transposase DDE domain-containing protein</fullName>
    </recommendedName>
</protein>
<reference evidence="1 2" key="1">
    <citation type="journal article" date="2019" name="Sci. Rep.">
        <title>Orb-weaving spider Araneus ventricosus genome elucidates the spidroin gene catalogue.</title>
        <authorList>
            <person name="Kono N."/>
            <person name="Nakamura H."/>
            <person name="Ohtoshi R."/>
            <person name="Moran D.A.P."/>
            <person name="Shinohara A."/>
            <person name="Yoshida Y."/>
            <person name="Fujiwara M."/>
            <person name="Mori M."/>
            <person name="Tomita M."/>
            <person name="Arakawa K."/>
        </authorList>
    </citation>
    <scope>NUCLEOTIDE SEQUENCE [LARGE SCALE GENOMIC DNA]</scope>
</reference>
<dbReference type="GO" id="GO:0003676">
    <property type="term" value="F:nucleic acid binding"/>
    <property type="evidence" value="ECO:0007669"/>
    <property type="project" value="InterPro"/>
</dbReference>
<dbReference type="Gene3D" id="3.30.420.10">
    <property type="entry name" value="Ribonuclease H-like superfamily/Ribonuclease H"/>
    <property type="match status" value="1"/>
</dbReference>
<keyword evidence="2" id="KW-1185">Reference proteome</keyword>
<evidence type="ECO:0008006" key="3">
    <source>
        <dbReference type="Google" id="ProtNLM"/>
    </source>
</evidence>
<sequence>MLENFVLPQMQQQQSLDSITFMQDGAPPHIGLCVQQFLRKHFTNDRVISRAFPSTWPSRSPDLNPCDFWLWGYLKNLVYLERLVTLVDLKESITLHVRSTSIDQLRSAVEQAVYRLQILQLEEGNHIEQHSLRQ</sequence>
<accession>A0A4Y2GPI3</accession>
<evidence type="ECO:0000313" key="2">
    <source>
        <dbReference type="Proteomes" id="UP000499080"/>
    </source>
</evidence>
<dbReference type="OrthoDB" id="7787442at2759"/>
<dbReference type="AlphaFoldDB" id="A0A4Y2GPI3"/>
<dbReference type="InterPro" id="IPR036397">
    <property type="entry name" value="RNaseH_sf"/>
</dbReference>
<name>A0A4Y2GPI3_ARAVE</name>
<dbReference type="PANTHER" id="PTHR47326">
    <property type="entry name" value="TRANSPOSABLE ELEMENT TC3 TRANSPOSASE-LIKE PROTEIN"/>
    <property type="match status" value="1"/>
</dbReference>
<gene>
    <name evidence="1" type="ORF">AVEN_150604_1</name>
</gene>
<comment type="caution">
    <text evidence="1">The sequence shown here is derived from an EMBL/GenBank/DDBJ whole genome shotgun (WGS) entry which is preliminary data.</text>
</comment>
<proteinExistence type="predicted"/>
<organism evidence="1 2">
    <name type="scientific">Araneus ventricosus</name>
    <name type="common">Orbweaver spider</name>
    <name type="synonym">Epeira ventricosa</name>
    <dbReference type="NCBI Taxonomy" id="182803"/>
    <lineage>
        <taxon>Eukaryota</taxon>
        <taxon>Metazoa</taxon>
        <taxon>Ecdysozoa</taxon>
        <taxon>Arthropoda</taxon>
        <taxon>Chelicerata</taxon>
        <taxon>Arachnida</taxon>
        <taxon>Araneae</taxon>
        <taxon>Araneomorphae</taxon>
        <taxon>Entelegynae</taxon>
        <taxon>Araneoidea</taxon>
        <taxon>Araneidae</taxon>
        <taxon>Araneus</taxon>
    </lineage>
</organism>
<evidence type="ECO:0000313" key="1">
    <source>
        <dbReference type="EMBL" id="GBM54448.1"/>
    </source>
</evidence>
<dbReference type="EMBL" id="BGPR01001459">
    <property type="protein sequence ID" value="GBM54448.1"/>
    <property type="molecule type" value="Genomic_DNA"/>
</dbReference>
<dbReference type="PANTHER" id="PTHR47326:SF1">
    <property type="entry name" value="HTH PSQ-TYPE DOMAIN-CONTAINING PROTEIN"/>
    <property type="match status" value="1"/>
</dbReference>